<evidence type="ECO:0000259" key="6">
    <source>
        <dbReference type="Pfam" id="PF02836"/>
    </source>
</evidence>
<keyword evidence="8" id="KW-1185">Reference proteome</keyword>
<dbReference type="Proteomes" id="UP000255233">
    <property type="component" value="Unassembled WGS sequence"/>
</dbReference>
<dbReference type="PANTHER" id="PTHR46323">
    <property type="entry name" value="BETA-GALACTOSIDASE"/>
    <property type="match status" value="1"/>
</dbReference>
<dbReference type="SUPFAM" id="SSF49785">
    <property type="entry name" value="Galactose-binding domain-like"/>
    <property type="match status" value="1"/>
</dbReference>
<evidence type="ECO:0000256" key="4">
    <source>
        <dbReference type="ARBA" id="ARBA00023295"/>
    </source>
</evidence>
<evidence type="ECO:0000256" key="2">
    <source>
        <dbReference type="ARBA" id="ARBA00012756"/>
    </source>
</evidence>
<dbReference type="InterPro" id="IPR008979">
    <property type="entry name" value="Galactose-bd-like_sf"/>
</dbReference>
<dbReference type="OrthoDB" id="9814867at2"/>
<evidence type="ECO:0000256" key="3">
    <source>
        <dbReference type="ARBA" id="ARBA00022801"/>
    </source>
</evidence>
<evidence type="ECO:0000313" key="7">
    <source>
        <dbReference type="EMBL" id="SUE34177.1"/>
    </source>
</evidence>
<organism evidence="7 8">
    <name type="scientific">Rikenella microfusus</name>
    <dbReference type="NCBI Taxonomy" id="28139"/>
    <lineage>
        <taxon>Bacteria</taxon>
        <taxon>Pseudomonadati</taxon>
        <taxon>Bacteroidota</taxon>
        <taxon>Bacteroidia</taxon>
        <taxon>Bacteroidales</taxon>
        <taxon>Rikenellaceae</taxon>
        <taxon>Rikenella</taxon>
    </lineage>
</organism>
<dbReference type="Gene3D" id="3.20.20.80">
    <property type="entry name" value="Glycosidases"/>
    <property type="match status" value="1"/>
</dbReference>
<dbReference type="Gene3D" id="2.60.120.260">
    <property type="entry name" value="Galactose-binding domain-like"/>
    <property type="match status" value="1"/>
</dbReference>
<evidence type="ECO:0000256" key="5">
    <source>
        <dbReference type="SAM" id="SignalP"/>
    </source>
</evidence>
<feature type="domain" description="Glycoside hydrolase family 2 catalytic" evidence="6">
    <location>
        <begin position="288"/>
        <end position="453"/>
    </location>
</feature>
<feature type="chain" id="PRO_5016582323" description="beta-galactosidase" evidence="5">
    <location>
        <begin position="24"/>
        <end position="1006"/>
    </location>
</feature>
<keyword evidence="4 7" id="KW-0326">Glycosidase</keyword>
<dbReference type="InterPro" id="IPR017853">
    <property type="entry name" value="GH"/>
</dbReference>
<dbReference type="SUPFAM" id="SSF51445">
    <property type="entry name" value="(Trans)glycosidases"/>
    <property type="match status" value="1"/>
</dbReference>
<evidence type="ECO:0000313" key="8">
    <source>
        <dbReference type="Proteomes" id="UP000255233"/>
    </source>
</evidence>
<dbReference type="STRING" id="880526.GCA_000427365_00164"/>
<dbReference type="InterPro" id="IPR006103">
    <property type="entry name" value="Glyco_hydro_2_cat"/>
</dbReference>
<dbReference type="EMBL" id="UGVL01000001">
    <property type="protein sequence ID" value="SUE34177.1"/>
    <property type="molecule type" value="Genomic_DNA"/>
</dbReference>
<dbReference type="GO" id="GO:0005990">
    <property type="term" value="P:lactose catabolic process"/>
    <property type="evidence" value="ECO:0007669"/>
    <property type="project" value="TreeGrafter"/>
</dbReference>
<evidence type="ECO:0000256" key="1">
    <source>
        <dbReference type="ARBA" id="ARBA00001412"/>
    </source>
</evidence>
<accession>A0A379MTK6</accession>
<dbReference type="EC" id="3.2.1.23" evidence="2"/>
<keyword evidence="5" id="KW-0732">Signal</keyword>
<dbReference type="GO" id="GO:0009341">
    <property type="term" value="C:beta-galactosidase complex"/>
    <property type="evidence" value="ECO:0007669"/>
    <property type="project" value="TreeGrafter"/>
</dbReference>
<dbReference type="PANTHER" id="PTHR46323:SF2">
    <property type="entry name" value="BETA-GALACTOSIDASE"/>
    <property type="match status" value="1"/>
</dbReference>
<sequence>MTIRHTLAMLFLAVLPLAGHTQSASVSLAGEWLVRLDPGDRGADLRYFDRHEGAPIRLPGTLDEAGYGTPTKGSDYGILTRKHKYIGPAWYTRRIEIPREWEGQETELFLERVMWSSEVWIDGRKTDTQEGLGTPHIHRLGRLEPGSHLLAVRIDNDMLYNIGDKGHGYGEYTQIIWNGAVGRVELRPVSRTGRIRVWPDPATNSVEATFDADGSRKRYRLSEAGSGRNIPFRIENERPGAATLRLLEPAQRWDEFFPALYTLEITSGRGRGKQTERLRFGFRTIENSKSKILVNDRPVFLRGNLDCVHFPLTGYPSCDPADWERIFRIYKAHGLNHVRFHSWCPPEAAFAAADKLGIYIQAEVLWIDWWMSVVNPDRPEMTTRGLPEGLGHNPSADTFVPAELRRMLDAYGNHPSFTMLCIGNELGNSDFGVMQRWIDSLKADDPRRLYAVSTARQITPADQYMATHHYPGAGNTYGLSGEGTAFDWEQTYSRTAIPTIAHELGQYPVYPLWSEIGKYTGVLEARNLEGFRTQARRNHIERLDSVFRRASGALQTLLYKANIEALLRTPSCAGYQLLSMTDYSGQGEALVGWLDSFWDPKGIVSPETFREYGGAVVPLARFDRYVWESGRTFAAAIEVANYGPDAVPGVLSWTLSAPGDTLGRGELSGPAIERGRLAGCGRIEVPLEGIDSARQYTLTVAIAGTPYRNRWSIWVYPPCKIPQTDVLVTDTLNGAARQRLAGGGRVLLLAHRAGNDRTTTPLAFTPLFWSNSFFPGQTTKTLGLYVDSAHSALSAFPTADHSDWQWEPLCRGRAFVVNEYPGLRPIVQPISDFHINDKLASLFECRVGQGLLMVCGHDLTGGSPAIKQLKYSLLRYMNTSDFSPKAELTLPDLQALLGNGSEDGTTSAVRYEVICDGKKTAEGPWSGHEIEVLLKTPNGILGDLQVVFADRSEGTLEIEGRKSRLSAAEAALFVMREDTNDGRVVFRATAEPGGMLTLTRIELVAR</sequence>
<feature type="signal peptide" evidence="5">
    <location>
        <begin position="1"/>
        <end position="23"/>
    </location>
</feature>
<dbReference type="GO" id="GO:0004565">
    <property type="term" value="F:beta-galactosidase activity"/>
    <property type="evidence" value="ECO:0007669"/>
    <property type="project" value="UniProtKB-EC"/>
</dbReference>
<protein>
    <recommendedName>
        <fullName evidence="2">beta-galactosidase</fullName>
        <ecNumber evidence="2">3.2.1.23</ecNumber>
    </recommendedName>
</protein>
<gene>
    <name evidence="7" type="primary">lacZ_4</name>
    <name evidence="7" type="ORF">NCTC11190_01396</name>
</gene>
<dbReference type="AlphaFoldDB" id="A0A379MTK6"/>
<dbReference type="InterPro" id="IPR050347">
    <property type="entry name" value="Bact_Beta-galactosidase"/>
</dbReference>
<comment type="catalytic activity">
    <reaction evidence="1">
        <text>Hydrolysis of terminal non-reducing beta-D-galactose residues in beta-D-galactosides.</text>
        <dbReference type="EC" id="3.2.1.23"/>
    </reaction>
</comment>
<name>A0A379MTK6_9BACT</name>
<keyword evidence="3 7" id="KW-0378">Hydrolase</keyword>
<proteinExistence type="predicted"/>
<dbReference type="Pfam" id="PF02836">
    <property type="entry name" value="Glyco_hydro_2_C"/>
    <property type="match status" value="1"/>
</dbReference>
<reference evidence="7 8" key="1">
    <citation type="submission" date="2018-06" db="EMBL/GenBank/DDBJ databases">
        <authorList>
            <consortium name="Pathogen Informatics"/>
            <person name="Doyle S."/>
        </authorList>
    </citation>
    <scope>NUCLEOTIDE SEQUENCE [LARGE SCALE GENOMIC DNA]</scope>
    <source>
        <strain evidence="7 8">NCTC11190</strain>
    </source>
</reference>